<keyword evidence="2" id="KW-1185">Reference proteome</keyword>
<evidence type="ECO:0000313" key="1">
    <source>
        <dbReference type="EMBL" id="ENX33529.1"/>
    </source>
</evidence>
<comment type="caution">
    <text evidence="1">The sequence shown here is derived from an EMBL/GenBank/DDBJ whole genome shotgun (WGS) entry which is preliminary data.</text>
</comment>
<proteinExistence type="predicted"/>
<gene>
    <name evidence="1" type="ORF">F889_02190</name>
</gene>
<sequence>MAGVADIQVDYMGNGQMQSAFHPYAKLTSIFGKIPLGIVNLDKDFEYNYDFTLPTPVINPYLQVVGLQSVDYSFSPRNEAAGQWRLTMVGQCTLVKYRSGGNVQLLIGYTNPVTRQTIDAYIVYGGFRG</sequence>
<accession>N9PJ26</accession>
<dbReference type="Proteomes" id="UP000013009">
    <property type="component" value="Unassembled WGS sequence"/>
</dbReference>
<dbReference type="AlphaFoldDB" id="N9PJ26"/>
<dbReference type="EMBL" id="APRZ01000017">
    <property type="protein sequence ID" value="ENX33529.1"/>
    <property type="molecule type" value="Genomic_DNA"/>
</dbReference>
<reference evidence="1 2" key="1">
    <citation type="submission" date="2013-02" db="EMBL/GenBank/DDBJ databases">
        <title>The Genome Sequence of Acinetobacter sp. NIPH 1859.</title>
        <authorList>
            <consortium name="The Broad Institute Genome Sequencing Platform"/>
            <consortium name="The Broad Institute Genome Sequencing Center for Infectious Disease"/>
            <person name="Cerqueira G."/>
            <person name="Feldgarden M."/>
            <person name="Courvalin P."/>
            <person name="Perichon B."/>
            <person name="Grillot-Courvalin C."/>
            <person name="Clermont D."/>
            <person name="Rocha E."/>
            <person name="Yoon E.-J."/>
            <person name="Nemec A."/>
            <person name="Walker B."/>
            <person name="Young S.K."/>
            <person name="Zeng Q."/>
            <person name="Gargeya S."/>
            <person name="Fitzgerald M."/>
            <person name="Haas B."/>
            <person name="Abouelleil A."/>
            <person name="Alvarado L."/>
            <person name="Arachchi H.M."/>
            <person name="Berlin A.M."/>
            <person name="Chapman S.B."/>
            <person name="Dewar J."/>
            <person name="Goldberg J."/>
            <person name="Griggs A."/>
            <person name="Gujja S."/>
            <person name="Hansen M."/>
            <person name="Howarth C."/>
            <person name="Imamovic A."/>
            <person name="Larimer J."/>
            <person name="McCowan C."/>
            <person name="Murphy C."/>
            <person name="Neiman D."/>
            <person name="Pearson M."/>
            <person name="Priest M."/>
            <person name="Roberts A."/>
            <person name="Saif S."/>
            <person name="Shea T."/>
            <person name="Sisk P."/>
            <person name="Sykes S."/>
            <person name="Wortman J."/>
            <person name="Nusbaum C."/>
            <person name="Birren B."/>
        </authorList>
    </citation>
    <scope>NUCLEOTIDE SEQUENCE [LARGE SCALE GENOMIC DNA]</scope>
    <source>
        <strain evidence="1 2">NIPH 1859</strain>
    </source>
</reference>
<dbReference type="HOGENOM" id="CLU_1944057_0_0_6"/>
<evidence type="ECO:0000313" key="2">
    <source>
        <dbReference type="Proteomes" id="UP000013009"/>
    </source>
</evidence>
<name>N9PJ26_9GAMM</name>
<organism evidence="1 2">
    <name type="scientific">Acinetobacter colistiniresistens</name>
    <dbReference type="NCBI Taxonomy" id="280145"/>
    <lineage>
        <taxon>Bacteria</taxon>
        <taxon>Pseudomonadati</taxon>
        <taxon>Pseudomonadota</taxon>
        <taxon>Gammaproteobacteria</taxon>
        <taxon>Moraxellales</taxon>
        <taxon>Moraxellaceae</taxon>
        <taxon>Acinetobacter</taxon>
    </lineage>
</organism>
<protein>
    <submittedName>
        <fullName evidence="1">Uncharacterized protein</fullName>
    </submittedName>
</protein>
<dbReference type="RefSeq" id="WP_005274040.1">
    <property type="nucleotide sequence ID" value="NZ_KB850195.1"/>
</dbReference>